<dbReference type="Proteomes" id="UP001065265">
    <property type="component" value="Chromosome"/>
</dbReference>
<evidence type="ECO:0000259" key="3">
    <source>
        <dbReference type="PROSITE" id="PS50943"/>
    </source>
</evidence>
<keyword evidence="2" id="KW-0472">Membrane</keyword>
<dbReference type="Pfam" id="PF13413">
    <property type="entry name" value="HTH_25"/>
    <property type="match status" value="1"/>
</dbReference>
<name>A0ABY5T0J2_9SPHN</name>
<evidence type="ECO:0000256" key="2">
    <source>
        <dbReference type="SAM" id="Phobius"/>
    </source>
</evidence>
<evidence type="ECO:0000313" key="4">
    <source>
        <dbReference type="EMBL" id="UVI40322.1"/>
    </source>
</evidence>
<protein>
    <submittedName>
        <fullName evidence="4">DUF4115 domain-containing protein</fullName>
    </submittedName>
</protein>
<keyword evidence="5" id="KW-1185">Reference proteome</keyword>
<dbReference type="PANTHER" id="PTHR34475:SF1">
    <property type="entry name" value="CYTOSKELETON PROTEIN RODZ"/>
    <property type="match status" value="1"/>
</dbReference>
<feature type="transmembrane region" description="Helical" evidence="2">
    <location>
        <begin position="115"/>
        <end position="135"/>
    </location>
</feature>
<gene>
    <name evidence="4" type="ORF">L1F33_05105</name>
</gene>
<dbReference type="EMBL" id="CP092471">
    <property type="protein sequence ID" value="UVI40322.1"/>
    <property type="molecule type" value="Genomic_DNA"/>
</dbReference>
<dbReference type="InterPro" id="IPR001387">
    <property type="entry name" value="Cro/C1-type_HTH"/>
</dbReference>
<dbReference type="PROSITE" id="PS50943">
    <property type="entry name" value="HTH_CROC1"/>
    <property type="match status" value="1"/>
</dbReference>
<dbReference type="InterPro" id="IPR010982">
    <property type="entry name" value="Lambda_DNA-bd_dom_sf"/>
</dbReference>
<sequence length="289" mass="30735">MEEDATIEEMSAPQGGAGQRLRAAREANGMSLSQVAAETRIPERHLTSIENGEFHRLPSRTYAIGFTRTYARLVDLDEKEMLDQVRAELAAGDPVRDASPAKFEPGDPARVPSRGLAWLSAAAVVLLLVGGFSFYRSYFAPGMGPAPLTDERTQVAQNGAARTASQARPTPAPTGPVVFTSEMDDTWVKFYDASGERLFEAQMAEGDSFTVPADADGPQVWTGRPYALAITVGGRSVPKLSEVDEIVRDVPVTAEALLARADAQPATAATPTATTPNTATPARGATDET</sequence>
<keyword evidence="2" id="KW-0812">Transmembrane</keyword>
<dbReference type="SMART" id="SM00530">
    <property type="entry name" value="HTH_XRE"/>
    <property type="match status" value="1"/>
</dbReference>
<proteinExistence type="predicted"/>
<dbReference type="RefSeq" id="WP_265560485.1">
    <property type="nucleotide sequence ID" value="NZ_CP092471.1"/>
</dbReference>
<accession>A0ABY5T0J2</accession>
<dbReference type="PANTHER" id="PTHR34475">
    <property type="match status" value="1"/>
</dbReference>
<dbReference type="CDD" id="cd00093">
    <property type="entry name" value="HTH_XRE"/>
    <property type="match status" value="1"/>
</dbReference>
<reference evidence="4" key="1">
    <citation type="submission" date="2022-02" db="EMBL/GenBank/DDBJ databases">
        <title>Qipengyuania spongiae sp. nov., isolated from marine sponge.</title>
        <authorList>
            <person name="Li Z."/>
            <person name="Zhang M."/>
        </authorList>
    </citation>
    <scope>NUCLEOTIDE SEQUENCE</scope>
    <source>
        <strain evidence="4">PHS-Z21</strain>
    </source>
</reference>
<dbReference type="InterPro" id="IPR025194">
    <property type="entry name" value="RodZ-like_C"/>
</dbReference>
<dbReference type="InterPro" id="IPR050400">
    <property type="entry name" value="Bact_Cytoskel_RodZ"/>
</dbReference>
<dbReference type="SUPFAM" id="SSF47413">
    <property type="entry name" value="lambda repressor-like DNA-binding domains"/>
    <property type="match status" value="1"/>
</dbReference>
<feature type="domain" description="HTH cro/C1-type" evidence="3">
    <location>
        <begin position="21"/>
        <end position="53"/>
    </location>
</feature>
<dbReference type="Pfam" id="PF13464">
    <property type="entry name" value="RodZ_C"/>
    <property type="match status" value="1"/>
</dbReference>
<dbReference type="Gene3D" id="1.10.260.40">
    <property type="entry name" value="lambda repressor-like DNA-binding domains"/>
    <property type="match status" value="1"/>
</dbReference>
<evidence type="ECO:0000313" key="5">
    <source>
        <dbReference type="Proteomes" id="UP001065265"/>
    </source>
</evidence>
<organism evidence="4 5">
    <name type="scientific">Qipengyuania spongiae</name>
    <dbReference type="NCBI Taxonomy" id="2909673"/>
    <lineage>
        <taxon>Bacteria</taxon>
        <taxon>Pseudomonadati</taxon>
        <taxon>Pseudomonadota</taxon>
        <taxon>Alphaproteobacteria</taxon>
        <taxon>Sphingomonadales</taxon>
        <taxon>Erythrobacteraceae</taxon>
        <taxon>Qipengyuania</taxon>
    </lineage>
</organism>
<evidence type="ECO:0000256" key="1">
    <source>
        <dbReference type="SAM" id="MobiDB-lite"/>
    </source>
</evidence>
<feature type="region of interest" description="Disordered" evidence="1">
    <location>
        <begin position="261"/>
        <end position="289"/>
    </location>
</feature>
<keyword evidence="2" id="KW-1133">Transmembrane helix</keyword>